<reference evidence="2" key="1">
    <citation type="journal article" date="2021" name="Nat. Commun.">
        <title>Genetic determinants of endophytism in the Arabidopsis root mycobiome.</title>
        <authorList>
            <person name="Mesny F."/>
            <person name="Miyauchi S."/>
            <person name="Thiergart T."/>
            <person name="Pickel B."/>
            <person name="Atanasova L."/>
            <person name="Karlsson M."/>
            <person name="Huettel B."/>
            <person name="Barry K.W."/>
            <person name="Haridas S."/>
            <person name="Chen C."/>
            <person name="Bauer D."/>
            <person name="Andreopoulos W."/>
            <person name="Pangilinan J."/>
            <person name="LaButti K."/>
            <person name="Riley R."/>
            <person name="Lipzen A."/>
            <person name="Clum A."/>
            <person name="Drula E."/>
            <person name="Henrissat B."/>
            <person name="Kohler A."/>
            <person name="Grigoriev I.V."/>
            <person name="Martin F.M."/>
            <person name="Hacquard S."/>
        </authorList>
    </citation>
    <scope>NUCLEOTIDE SEQUENCE</scope>
    <source>
        <strain evidence="2">MPI-CAGE-AT-0147</strain>
    </source>
</reference>
<dbReference type="Proteomes" id="UP000738349">
    <property type="component" value="Unassembled WGS sequence"/>
</dbReference>
<evidence type="ECO:0000313" key="2">
    <source>
        <dbReference type="EMBL" id="KAH7116373.1"/>
    </source>
</evidence>
<accession>A0A9P9ICD7</accession>
<keyword evidence="3" id="KW-1185">Reference proteome</keyword>
<evidence type="ECO:0008006" key="4">
    <source>
        <dbReference type="Google" id="ProtNLM"/>
    </source>
</evidence>
<gene>
    <name evidence="2" type="ORF">EDB81DRAFT_952980</name>
</gene>
<proteinExistence type="predicted"/>
<dbReference type="OrthoDB" id="2588098at2759"/>
<evidence type="ECO:0000313" key="3">
    <source>
        <dbReference type="Proteomes" id="UP000738349"/>
    </source>
</evidence>
<protein>
    <recommendedName>
        <fullName evidence="4">F-box domain-containing protein</fullName>
    </recommendedName>
</protein>
<feature type="compositionally biased region" description="Basic and acidic residues" evidence="1">
    <location>
        <begin position="107"/>
        <end position="117"/>
    </location>
</feature>
<feature type="region of interest" description="Disordered" evidence="1">
    <location>
        <begin position="98"/>
        <end position="119"/>
    </location>
</feature>
<organism evidence="2 3">
    <name type="scientific">Dactylonectria macrodidyma</name>
    <dbReference type="NCBI Taxonomy" id="307937"/>
    <lineage>
        <taxon>Eukaryota</taxon>
        <taxon>Fungi</taxon>
        <taxon>Dikarya</taxon>
        <taxon>Ascomycota</taxon>
        <taxon>Pezizomycotina</taxon>
        <taxon>Sordariomycetes</taxon>
        <taxon>Hypocreomycetidae</taxon>
        <taxon>Hypocreales</taxon>
        <taxon>Nectriaceae</taxon>
        <taxon>Dactylonectria</taxon>
    </lineage>
</organism>
<evidence type="ECO:0000256" key="1">
    <source>
        <dbReference type="SAM" id="MobiDB-lite"/>
    </source>
</evidence>
<sequence>MGQNFRLVAPRAKISLPWGGKLGEMLFDGSAKVLVQLLAVPVRPKILLSVSEAAPIPPAQSRSDRCATRMDINDSVQEIPVDRHAKRKVNGEVLACPSRHHKRTKTKGSDDGTETDHSITLSGLPKEVHQLIFIYIEFIEDIICIGLTSRYFWAIGREHMHDYYTSFRGQWAGENIVCVGEDVEPNDFPPRLFSVEELDELRHKTIDIPYDDDYPDEVAYPAVPFTLYHLTFPGMSDMEEDIDLRTESLRIYFHCRERGRYKDPVFQLTRSEMVVKESTYFPQDQPWILRNLTTKEFVCSEAIALKPEFIHGPNIEVLGFGEIVMSRICWSTSSSVSMSDTTNISKGVWAGHCFDITTLARHDDETKGVGWSDVSNEVTSEIASLWESEYGTDWRETVCKLWGERPGIHVFTSRHGTTILVAATSTVTYARQSSTDLKDERLDDLSTAKNNSFVPETPAAQQPQNALSLIQRQLTRIA</sequence>
<dbReference type="AlphaFoldDB" id="A0A9P9ICD7"/>
<dbReference type="EMBL" id="JAGMUV010000029">
    <property type="protein sequence ID" value="KAH7116373.1"/>
    <property type="molecule type" value="Genomic_DNA"/>
</dbReference>
<comment type="caution">
    <text evidence="2">The sequence shown here is derived from an EMBL/GenBank/DDBJ whole genome shotgun (WGS) entry which is preliminary data.</text>
</comment>
<name>A0A9P9ICD7_9HYPO</name>